<feature type="transmembrane region" description="Helical" evidence="6">
    <location>
        <begin position="86"/>
        <end position="107"/>
    </location>
</feature>
<dbReference type="PANTHER" id="PTHR42718:SF9">
    <property type="entry name" value="MAJOR FACILITATOR SUPERFAMILY MULTIDRUG TRANSPORTER MFSC"/>
    <property type="match status" value="1"/>
</dbReference>
<feature type="transmembrane region" description="Helical" evidence="6">
    <location>
        <begin position="350"/>
        <end position="372"/>
    </location>
</feature>
<dbReference type="OrthoDB" id="7375466at2"/>
<feature type="domain" description="Major facilitator superfamily (MFS) profile" evidence="7">
    <location>
        <begin position="18"/>
        <end position="423"/>
    </location>
</feature>
<dbReference type="CDD" id="cd17321">
    <property type="entry name" value="MFS_MMR_MDR_like"/>
    <property type="match status" value="1"/>
</dbReference>
<dbReference type="Pfam" id="PF07690">
    <property type="entry name" value="MFS_1"/>
    <property type="match status" value="1"/>
</dbReference>
<dbReference type="Proteomes" id="UP000186004">
    <property type="component" value="Unassembled WGS sequence"/>
</dbReference>
<gene>
    <name evidence="8" type="ORF">SAMN05444858_12963</name>
</gene>
<evidence type="ECO:0000313" key="8">
    <source>
        <dbReference type="EMBL" id="SIR94363.1"/>
    </source>
</evidence>
<feature type="transmembrane region" description="Helical" evidence="6">
    <location>
        <begin position="55"/>
        <end position="74"/>
    </location>
</feature>
<feature type="transmembrane region" description="Helical" evidence="6">
    <location>
        <begin position="248"/>
        <end position="272"/>
    </location>
</feature>
<feature type="transmembrane region" description="Helical" evidence="6">
    <location>
        <begin position="113"/>
        <end position="130"/>
    </location>
</feature>
<evidence type="ECO:0000256" key="5">
    <source>
        <dbReference type="ARBA" id="ARBA00023136"/>
    </source>
</evidence>
<keyword evidence="9" id="KW-1185">Reference proteome</keyword>
<evidence type="ECO:0000259" key="7">
    <source>
        <dbReference type="PROSITE" id="PS50850"/>
    </source>
</evidence>
<evidence type="ECO:0000313" key="9">
    <source>
        <dbReference type="Proteomes" id="UP000186004"/>
    </source>
</evidence>
<keyword evidence="4 6" id="KW-1133">Transmembrane helix</keyword>
<dbReference type="GO" id="GO:0005886">
    <property type="term" value="C:plasma membrane"/>
    <property type="evidence" value="ECO:0007669"/>
    <property type="project" value="UniProtKB-SubCell"/>
</dbReference>
<protein>
    <submittedName>
        <fullName evidence="8">Predicted arabinose efflux permease, MFS family</fullName>
    </submittedName>
</protein>
<dbReference type="InterPro" id="IPR011701">
    <property type="entry name" value="MFS"/>
</dbReference>
<dbReference type="RefSeq" id="WP_084753400.1">
    <property type="nucleotide sequence ID" value="NZ_FTNF01000029.1"/>
</dbReference>
<feature type="transmembrane region" description="Helical" evidence="6">
    <location>
        <begin position="174"/>
        <end position="194"/>
    </location>
</feature>
<accession>A0A1N7F1V4</accession>
<evidence type="ECO:0000256" key="3">
    <source>
        <dbReference type="ARBA" id="ARBA00022692"/>
    </source>
</evidence>
<feature type="transmembrane region" description="Helical" evidence="6">
    <location>
        <begin position="310"/>
        <end position="329"/>
    </location>
</feature>
<dbReference type="SUPFAM" id="SSF103473">
    <property type="entry name" value="MFS general substrate transporter"/>
    <property type="match status" value="1"/>
</dbReference>
<feature type="transmembrane region" description="Helical" evidence="6">
    <location>
        <begin position="400"/>
        <end position="421"/>
    </location>
</feature>
<dbReference type="EMBL" id="FTNF01000029">
    <property type="protein sequence ID" value="SIR94363.1"/>
    <property type="molecule type" value="Genomic_DNA"/>
</dbReference>
<reference evidence="8 9" key="1">
    <citation type="submission" date="2017-01" db="EMBL/GenBank/DDBJ databases">
        <authorList>
            <person name="Mah S.A."/>
            <person name="Swanson W.J."/>
            <person name="Moy G.W."/>
            <person name="Vacquier V.D."/>
        </authorList>
    </citation>
    <scope>NUCLEOTIDE SEQUENCE [LARGE SCALE GENOMIC DNA]</scope>
    <source>
        <strain evidence="8 9">DSM 45758</strain>
    </source>
</reference>
<evidence type="ECO:0000256" key="1">
    <source>
        <dbReference type="ARBA" id="ARBA00004651"/>
    </source>
</evidence>
<proteinExistence type="predicted"/>
<keyword evidence="5 6" id="KW-0472">Membrane</keyword>
<feature type="transmembrane region" description="Helical" evidence="6">
    <location>
        <begin position="215"/>
        <end position="236"/>
    </location>
</feature>
<keyword evidence="2" id="KW-0813">Transport</keyword>
<evidence type="ECO:0000256" key="4">
    <source>
        <dbReference type="ARBA" id="ARBA00022989"/>
    </source>
</evidence>
<dbReference type="AlphaFoldDB" id="A0A1N7F1V4"/>
<dbReference type="GO" id="GO:0022857">
    <property type="term" value="F:transmembrane transporter activity"/>
    <property type="evidence" value="ECO:0007669"/>
    <property type="project" value="InterPro"/>
</dbReference>
<sequence length="453" mass="46381">MSSHSTSHRSPQRSKTWLLAVVLLSVFVMPISISGTAIAIPAISQDLGTSPTGLQWVVNGFNAAFAVFTLLWGVLSDRIGYRATFLAGLVIILAASIVSAVSGNLLTLDVGRILAGAGGAAVFTGAAALLSNAFDGPQRARAFALFGTTIGLGLALGPTISGGLVAGIGWRGVFGLFAVVMIVALLGSPTIPHLRHEREAGQKAVDFSLLANKKFLSMVLVPVAAAIGYVTVLSYLPVALSAVHGMSAGTAGLFMLPMTVPVLLGPMIASFLTSRFKRIGPMTMINAALVALVLGDLGLLLLGADSSPQLLIAPMILLGFGFGFPIGLVDGEALLAIPARSSGTAAGVLNFMRLGSEAVVVGAYAAVLAALLRSRIADPVVAETTAAGAPGHGATYASQFHLIVIAMAILTAVFTVVINLLHKAHGRAGAAQEELGGPVVVEETQDQRIERVA</sequence>
<evidence type="ECO:0000256" key="6">
    <source>
        <dbReference type="SAM" id="Phobius"/>
    </source>
</evidence>
<dbReference type="InterPro" id="IPR036259">
    <property type="entry name" value="MFS_trans_sf"/>
</dbReference>
<dbReference type="InterPro" id="IPR020846">
    <property type="entry name" value="MFS_dom"/>
</dbReference>
<dbReference type="PANTHER" id="PTHR42718">
    <property type="entry name" value="MAJOR FACILITATOR SUPERFAMILY MULTIDRUG TRANSPORTER MFSC"/>
    <property type="match status" value="1"/>
</dbReference>
<feature type="transmembrane region" description="Helical" evidence="6">
    <location>
        <begin position="142"/>
        <end position="168"/>
    </location>
</feature>
<comment type="subcellular location">
    <subcellularLocation>
        <location evidence="1">Cell membrane</location>
        <topology evidence="1">Multi-pass membrane protein</topology>
    </subcellularLocation>
</comment>
<dbReference type="Gene3D" id="1.20.1720.10">
    <property type="entry name" value="Multidrug resistance protein D"/>
    <property type="match status" value="1"/>
</dbReference>
<evidence type="ECO:0000256" key="2">
    <source>
        <dbReference type="ARBA" id="ARBA00022448"/>
    </source>
</evidence>
<organism evidence="8 9">
    <name type="scientific">Micromonospora avicenniae</name>
    <dbReference type="NCBI Taxonomy" id="1198245"/>
    <lineage>
        <taxon>Bacteria</taxon>
        <taxon>Bacillati</taxon>
        <taxon>Actinomycetota</taxon>
        <taxon>Actinomycetes</taxon>
        <taxon>Micromonosporales</taxon>
        <taxon>Micromonosporaceae</taxon>
        <taxon>Micromonospora</taxon>
    </lineage>
</organism>
<keyword evidence="3 6" id="KW-0812">Transmembrane</keyword>
<dbReference type="PROSITE" id="PS50850">
    <property type="entry name" value="MFS"/>
    <property type="match status" value="1"/>
</dbReference>
<dbReference type="STRING" id="1198245.SAMN05444858_12963"/>
<name>A0A1N7F1V4_9ACTN</name>
<feature type="transmembrane region" description="Helical" evidence="6">
    <location>
        <begin position="284"/>
        <end position="304"/>
    </location>
</feature>